<organism evidence="3 5">
    <name type="scientific">Dracunculus medinensis</name>
    <name type="common">Guinea worm</name>
    <dbReference type="NCBI Taxonomy" id="318479"/>
    <lineage>
        <taxon>Eukaryota</taxon>
        <taxon>Metazoa</taxon>
        <taxon>Ecdysozoa</taxon>
        <taxon>Nematoda</taxon>
        <taxon>Chromadorea</taxon>
        <taxon>Rhabditida</taxon>
        <taxon>Spirurina</taxon>
        <taxon>Dracunculoidea</taxon>
        <taxon>Dracunculidae</taxon>
        <taxon>Dracunculus</taxon>
    </lineage>
</organism>
<reference evidence="2 4" key="2">
    <citation type="submission" date="2018-11" db="EMBL/GenBank/DDBJ databases">
        <authorList>
            <consortium name="Pathogen Informatics"/>
        </authorList>
    </citation>
    <scope>NUCLEOTIDE SEQUENCE [LARGE SCALE GENOMIC DNA]</scope>
</reference>
<dbReference type="PANTHER" id="PTHR11679">
    <property type="entry name" value="VESICLE PROTEIN SORTING-ASSOCIATED"/>
    <property type="match status" value="1"/>
</dbReference>
<keyword evidence="4" id="KW-1185">Reference proteome</keyword>
<dbReference type="AlphaFoldDB" id="A0A0N4UKJ7"/>
<accession>A0A0N4UKJ7</accession>
<dbReference type="PIRSF" id="PIRSF005715">
    <property type="entry name" value="VPS45_Sec1"/>
    <property type="match status" value="1"/>
</dbReference>
<evidence type="ECO:0000313" key="3">
    <source>
        <dbReference type="Proteomes" id="UP000038040"/>
    </source>
</evidence>
<dbReference type="Gene3D" id="3.90.830.10">
    <property type="entry name" value="Syntaxin Binding Protein 1, Chain A, domain 2"/>
    <property type="match status" value="1"/>
</dbReference>
<dbReference type="InterPro" id="IPR043127">
    <property type="entry name" value="Sec-1-like_dom3a"/>
</dbReference>
<dbReference type="Proteomes" id="UP000038040">
    <property type="component" value="Unplaced"/>
</dbReference>
<dbReference type="InterPro" id="IPR043154">
    <property type="entry name" value="Sec-1-like_dom1"/>
</dbReference>
<comment type="similarity">
    <text evidence="1">Belongs to the STXBP/unc-18/SEC1 family.</text>
</comment>
<dbReference type="SUPFAM" id="SSF56815">
    <property type="entry name" value="Sec1/munc18-like (SM) proteins"/>
    <property type="match status" value="1"/>
</dbReference>
<reference evidence="5" key="1">
    <citation type="submission" date="2017-02" db="UniProtKB">
        <authorList>
            <consortium name="WormBaseParasite"/>
        </authorList>
    </citation>
    <scope>IDENTIFICATION</scope>
</reference>
<dbReference type="Proteomes" id="UP000274756">
    <property type="component" value="Unassembled WGS sequence"/>
</dbReference>
<evidence type="ECO:0000313" key="5">
    <source>
        <dbReference type="WBParaSite" id="DME_0000826701-mRNA-1"/>
    </source>
</evidence>
<name>A0A0N4UKJ7_DRAME</name>
<proteinExistence type="inferred from homology"/>
<evidence type="ECO:0000313" key="4">
    <source>
        <dbReference type="Proteomes" id="UP000274756"/>
    </source>
</evidence>
<dbReference type="InterPro" id="IPR001619">
    <property type="entry name" value="Sec1-like"/>
</dbReference>
<sequence>MDLVTATRQYISEMIRLAGPGMKIMMMDKETTSTISCVYAQSDVMQKEVYLFERIDSGIQREPIKYLKCISYLRPTPENINLLCQELRSPKYGQYYIYFCNIISKTDVKTLAESDEQEMVREMHEFYMDGVALCPHLFTLNIPQNYGLSYSFSLPVFRRSILSIISVLLAMKKKPLIRYQFSYPDAKRLAEEVARAMIREENLFETCKSDTVMLIINRSEDPVTPLLNQWTYEAMVHELLGITNHRVTTDSASDLGTVLLSPFSDSFYSNNMYADFGEIGQNIKNLMTEFQRKSQTTQKLESISDMKNFVEQYPQFKRISGTLSKHVSVVGELSRLVSARNLLEISEVEQQIVCNGEHSQCLDAVRRLLQNNQTTEIDLTRLVMLYALRFESHANNDTQGLMQLLKRRNVSNKNFKAVKAVLDFTGSSARRNDLFGRSAIAITKKLIKGIKGVENIYTQYEPYINQLIDSLAKGKLSETVYPFITSGQNSKADNIILFVIGGTTYAESRIVHLYNERRYNGANLPAVLLLSTTVLNTQRFHCHSF</sequence>
<protein>
    <submittedName>
        <fullName evidence="5">Vacuolar protein sorting-associated protein 45</fullName>
    </submittedName>
</protein>
<dbReference type="Gene3D" id="3.40.50.1910">
    <property type="match status" value="1"/>
</dbReference>
<dbReference type="InterPro" id="IPR027482">
    <property type="entry name" value="Sec1-like_dom2"/>
</dbReference>
<gene>
    <name evidence="2" type="ORF">DME_LOCUS10328</name>
</gene>
<dbReference type="WBParaSite" id="DME_0000826701-mRNA-1">
    <property type="protein sequence ID" value="DME_0000826701-mRNA-1"/>
    <property type="gene ID" value="DME_0000826701"/>
</dbReference>
<dbReference type="GO" id="GO:0016192">
    <property type="term" value="P:vesicle-mediated transport"/>
    <property type="evidence" value="ECO:0007669"/>
    <property type="project" value="InterPro"/>
</dbReference>
<dbReference type="OrthoDB" id="10266265at2759"/>
<dbReference type="STRING" id="318479.A0A0N4UKJ7"/>
<dbReference type="Gene3D" id="1.25.40.60">
    <property type="match status" value="1"/>
</dbReference>
<dbReference type="Gene3D" id="3.40.50.2060">
    <property type="match status" value="1"/>
</dbReference>
<evidence type="ECO:0000256" key="1">
    <source>
        <dbReference type="ARBA" id="ARBA00009884"/>
    </source>
</evidence>
<dbReference type="InterPro" id="IPR036045">
    <property type="entry name" value="Sec1-like_sf"/>
</dbReference>
<evidence type="ECO:0000313" key="2">
    <source>
        <dbReference type="EMBL" id="VDN60355.1"/>
    </source>
</evidence>
<dbReference type="Pfam" id="PF00995">
    <property type="entry name" value="Sec1"/>
    <property type="match status" value="1"/>
</dbReference>
<dbReference type="FunFam" id="3.40.50.2060:FF:000003">
    <property type="entry name" value="vacuolar protein sorting-associated protein 45 isoform X1"/>
    <property type="match status" value="1"/>
</dbReference>
<dbReference type="EMBL" id="UYYG01001211">
    <property type="protein sequence ID" value="VDN60355.1"/>
    <property type="molecule type" value="Genomic_DNA"/>
</dbReference>